<keyword evidence="2" id="KW-0805">Transcription regulation</keyword>
<dbReference type="EMBL" id="CP144695">
    <property type="protein sequence ID" value="WVZ07865.1"/>
    <property type="molecule type" value="Genomic_DNA"/>
</dbReference>
<dbReference type="PANTHER" id="PTHR31140:SF81">
    <property type="entry name" value="B3 DOMAIN-CONTAINING TRANSCRIPTION FACTOR ABI3"/>
    <property type="match status" value="1"/>
</dbReference>
<organism evidence="8 9">
    <name type="scientific">Vigna mungo</name>
    <name type="common">Black gram</name>
    <name type="synonym">Phaseolus mungo</name>
    <dbReference type="NCBI Taxonomy" id="3915"/>
    <lineage>
        <taxon>Eukaryota</taxon>
        <taxon>Viridiplantae</taxon>
        <taxon>Streptophyta</taxon>
        <taxon>Embryophyta</taxon>
        <taxon>Tracheophyta</taxon>
        <taxon>Spermatophyta</taxon>
        <taxon>Magnoliopsida</taxon>
        <taxon>eudicotyledons</taxon>
        <taxon>Gunneridae</taxon>
        <taxon>Pentapetalae</taxon>
        <taxon>rosids</taxon>
        <taxon>fabids</taxon>
        <taxon>Fabales</taxon>
        <taxon>Fabaceae</taxon>
        <taxon>Papilionoideae</taxon>
        <taxon>50 kb inversion clade</taxon>
        <taxon>NPAAA clade</taxon>
        <taxon>indigoferoid/millettioid clade</taxon>
        <taxon>Phaseoleae</taxon>
        <taxon>Vigna</taxon>
    </lineage>
</organism>
<dbReference type="AlphaFoldDB" id="A0AAQ3NDK1"/>
<dbReference type="InterPro" id="IPR044800">
    <property type="entry name" value="LEC2-like"/>
</dbReference>
<feature type="compositionally biased region" description="Polar residues" evidence="6">
    <location>
        <begin position="390"/>
        <end position="438"/>
    </location>
</feature>
<evidence type="ECO:0000256" key="5">
    <source>
        <dbReference type="ARBA" id="ARBA00023242"/>
    </source>
</evidence>
<dbReference type="FunFam" id="2.40.330.10:FF:000003">
    <property type="entry name" value="B3 domain-containing transcription factor FUS3"/>
    <property type="match status" value="1"/>
</dbReference>
<evidence type="ECO:0000256" key="1">
    <source>
        <dbReference type="ARBA" id="ARBA00004123"/>
    </source>
</evidence>
<keyword evidence="3" id="KW-0238">DNA-binding</keyword>
<evidence type="ECO:0000313" key="9">
    <source>
        <dbReference type="Proteomes" id="UP001374535"/>
    </source>
</evidence>
<feature type="region of interest" description="Disordered" evidence="6">
    <location>
        <begin position="571"/>
        <end position="595"/>
    </location>
</feature>
<feature type="region of interest" description="Disordered" evidence="6">
    <location>
        <begin position="779"/>
        <end position="823"/>
    </location>
</feature>
<keyword evidence="4" id="KW-0804">Transcription</keyword>
<evidence type="ECO:0000256" key="3">
    <source>
        <dbReference type="ARBA" id="ARBA00023125"/>
    </source>
</evidence>
<protein>
    <recommendedName>
        <fullName evidence="7">TF-B3 domain-containing protein</fullName>
    </recommendedName>
</protein>
<dbReference type="GO" id="GO:0003677">
    <property type="term" value="F:DNA binding"/>
    <property type="evidence" value="ECO:0007669"/>
    <property type="project" value="UniProtKB-KW"/>
</dbReference>
<evidence type="ECO:0000256" key="2">
    <source>
        <dbReference type="ARBA" id="ARBA00023015"/>
    </source>
</evidence>
<feature type="region of interest" description="Disordered" evidence="6">
    <location>
        <begin position="139"/>
        <end position="176"/>
    </location>
</feature>
<dbReference type="SMART" id="SM01019">
    <property type="entry name" value="B3"/>
    <property type="match status" value="1"/>
</dbReference>
<feature type="compositionally biased region" description="Low complexity" evidence="6">
    <location>
        <begin position="155"/>
        <end position="174"/>
    </location>
</feature>
<keyword evidence="9" id="KW-1185">Reference proteome</keyword>
<feature type="region of interest" description="Disordered" evidence="6">
    <location>
        <begin position="381"/>
        <end position="438"/>
    </location>
</feature>
<keyword evidence="5" id="KW-0539">Nucleus</keyword>
<dbReference type="GO" id="GO:0005634">
    <property type="term" value="C:nucleus"/>
    <property type="evidence" value="ECO:0007669"/>
    <property type="project" value="UniProtKB-SubCell"/>
</dbReference>
<feature type="domain" description="TF-B3" evidence="7">
    <location>
        <begin position="675"/>
        <end position="777"/>
    </location>
</feature>
<dbReference type="GO" id="GO:0009733">
    <property type="term" value="P:response to auxin"/>
    <property type="evidence" value="ECO:0007669"/>
    <property type="project" value="UniProtKB-ARBA"/>
</dbReference>
<proteinExistence type="predicted"/>
<accession>A0AAQ3NDK1</accession>
<feature type="compositionally biased region" description="Polar residues" evidence="6">
    <location>
        <begin position="791"/>
        <end position="813"/>
    </location>
</feature>
<evidence type="ECO:0000259" key="7">
    <source>
        <dbReference type="PROSITE" id="PS50863"/>
    </source>
</evidence>
<dbReference type="InterPro" id="IPR003340">
    <property type="entry name" value="B3_DNA-bd"/>
</dbReference>
<dbReference type="Pfam" id="PF02362">
    <property type="entry name" value="B3"/>
    <property type="match status" value="1"/>
</dbReference>
<dbReference type="PANTHER" id="PTHR31140">
    <property type="entry name" value="B3 DOMAIN-CONTAINING TRANSCRIPTION FACTOR ABI3"/>
    <property type="match status" value="1"/>
</dbReference>
<comment type="subcellular location">
    <subcellularLocation>
        <location evidence="1">Nucleus</location>
    </subcellularLocation>
</comment>
<dbReference type="CDD" id="cd10015">
    <property type="entry name" value="BfiI_C_EcoRII_N_B3"/>
    <property type="match status" value="1"/>
</dbReference>
<evidence type="ECO:0000313" key="8">
    <source>
        <dbReference type="EMBL" id="WVZ07865.1"/>
    </source>
</evidence>
<dbReference type="PROSITE" id="PS50863">
    <property type="entry name" value="B3"/>
    <property type="match status" value="1"/>
</dbReference>
<dbReference type="Gene3D" id="2.40.330.10">
    <property type="entry name" value="DNA-binding pseudobarrel domain"/>
    <property type="match status" value="1"/>
</dbReference>
<sequence length="823" mass="91058">MGGFLGLSFSHFNPLGVRQIAILTPSQQNSQKGFQSFNLDSGFLLLLFFFNFFSAYPLQDLEFVEMECEVKLQEGDLHAEVVTEPNPVGFDNMEEEHTLSVAEREMWLNGDQDEILGVNEASMFYDDFPTLPDFPCMSSSSSSSSAPPLPLKTMTCSTTTTATTTTSSSSSSSSWAVLRSDVEEDVEKNHGNGYMHDQFDATALSSTASMEISQQQNPDPGLGGSVGECMEDVVDTFGYMELLEANDFFDPAAIFENEESENPLIEFGTLEEQVSLQEGQQEMMHQRENIEDDRKVPVCEEIKGEEEGGDGGGGVVDDEMSNVFLEWLKSNKDSVSANDLRNVKLKKATIESAAKRLGGGKEAMKQLLKLILEWVQTSHLQNKRRKDNSENANDPLQAQIQDPSGQNNQNTHTSGSFAPESNSCFNNQTPWLSPQTFGTDQAPIMVPSQPYSQPMVGYVGDPYTSGSPSNNITATHNHNNNNPYQPGTDQYHMLESAHSWPHSQFNVPSPYSQSYGDNGLFTSGGFGGYGNNQYPYQFFHGPGDKLMRLGPSATKEARKKRMARQRRFLSHHRNHNGNHHQNQGSDPHTRLGSDNCTTGLVAPHQANSAAANWMYWQAMAGGSAGPLAPVVPTDPLAGQTVVDRSTMHTQNSYQNRAASDRRQGWKPEKNLRFLLQKVLKQSDVGSLGRIVLPKKEAETHLPELEARDGISITMEDIGTSRVWNMRYRYWPNNKSRMYLLENTGDFVRANGLQEGDFIVIYSDVKCGKYMIRGVKVRQQGVKPETKKAGKSQKNQNGTNASNPAGTAANNGRSSPPKPKAEKK</sequence>
<name>A0AAQ3NDK1_VIGMU</name>
<dbReference type="Proteomes" id="UP001374535">
    <property type="component" value="Chromosome 6"/>
</dbReference>
<gene>
    <name evidence="8" type="ORF">V8G54_021211</name>
</gene>
<dbReference type="SUPFAM" id="SSF101936">
    <property type="entry name" value="DNA-binding pseudobarrel domain"/>
    <property type="match status" value="1"/>
</dbReference>
<dbReference type="InterPro" id="IPR015300">
    <property type="entry name" value="DNA-bd_pseudobarrel_sf"/>
</dbReference>
<reference evidence="8 9" key="1">
    <citation type="journal article" date="2023" name="Life. Sci Alliance">
        <title>Evolutionary insights into 3D genome organization and epigenetic landscape of Vigna mungo.</title>
        <authorList>
            <person name="Junaid A."/>
            <person name="Singh B."/>
            <person name="Bhatia S."/>
        </authorList>
    </citation>
    <scope>NUCLEOTIDE SEQUENCE [LARGE SCALE GENOMIC DNA]</scope>
    <source>
        <strain evidence="8">Urdbean</strain>
    </source>
</reference>
<evidence type="ECO:0000256" key="6">
    <source>
        <dbReference type="SAM" id="MobiDB-lite"/>
    </source>
</evidence>
<evidence type="ECO:0000256" key="4">
    <source>
        <dbReference type="ARBA" id="ARBA00023163"/>
    </source>
</evidence>
<dbReference type="GO" id="GO:0003700">
    <property type="term" value="F:DNA-binding transcription factor activity"/>
    <property type="evidence" value="ECO:0007669"/>
    <property type="project" value="InterPro"/>
</dbReference>